<feature type="region of interest" description="Disordered" evidence="1">
    <location>
        <begin position="449"/>
        <end position="497"/>
    </location>
</feature>
<feature type="compositionally biased region" description="Low complexity" evidence="1">
    <location>
        <begin position="473"/>
        <end position="497"/>
    </location>
</feature>
<dbReference type="Proteomes" id="UP000023152">
    <property type="component" value="Unassembled WGS sequence"/>
</dbReference>
<evidence type="ECO:0000313" key="3">
    <source>
        <dbReference type="Proteomes" id="UP000023152"/>
    </source>
</evidence>
<organism evidence="2 3">
    <name type="scientific">Reticulomyxa filosa</name>
    <dbReference type="NCBI Taxonomy" id="46433"/>
    <lineage>
        <taxon>Eukaryota</taxon>
        <taxon>Sar</taxon>
        <taxon>Rhizaria</taxon>
        <taxon>Retaria</taxon>
        <taxon>Foraminifera</taxon>
        <taxon>Monothalamids</taxon>
        <taxon>Reticulomyxidae</taxon>
        <taxon>Reticulomyxa</taxon>
    </lineage>
</organism>
<feature type="compositionally biased region" description="Low complexity" evidence="1">
    <location>
        <begin position="286"/>
        <end position="302"/>
    </location>
</feature>
<dbReference type="AlphaFoldDB" id="X6NN49"/>
<evidence type="ECO:0000256" key="1">
    <source>
        <dbReference type="SAM" id="MobiDB-lite"/>
    </source>
</evidence>
<feature type="compositionally biased region" description="Pro residues" evidence="1">
    <location>
        <begin position="461"/>
        <end position="472"/>
    </location>
</feature>
<proteinExistence type="predicted"/>
<reference evidence="2 3" key="1">
    <citation type="journal article" date="2013" name="Curr. Biol.">
        <title>The Genome of the Foraminiferan Reticulomyxa filosa.</title>
        <authorList>
            <person name="Glockner G."/>
            <person name="Hulsmann N."/>
            <person name="Schleicher M."/>
            <person name="Noegel A.A."/>
            <person name="Eichinger L."/>
            <person name="Gallinger C."/>
            <person name="Pawlowski J."/>
            <person name="Sierra R."/>
            <person name="Euteneuer U."/>
            <person name="Pillet L."/>
            <person name="Moustafa A."/>
            <person name="Platzer M."/>
            <person name="Groth M."/>
            <person name="Szafranski K."/>
            <person name="Schliwa M."/>
        </authorList>
    </citation>
    <scope>NUCLEOTIDE SEQUENCE [LARGE SCALE GENOMIC DNA]</scope>
</reference>
<feature type="region of interest" description="Disordered" evidence="1">
    <location>
        <begin position="280"/>
        <end position="302"/>
    </location>
</feature>
<feature type="compositionally biased region" description="Acidic residues" evidence="1">
    <location>
        <begin position="381"/>
        <end position="403"/>
    </location>
</feature>
<dbReference type="EMBL" id="ASPP01007296">
    <property type="protein sequence ID" value="ETO27386.1"/>
    <property type="molecule type" value="Genomic_DNA"/>
</dbReference>
<keyword evidence="3" id="KW-1185">Reference proteome</keyword>
<sequence>KKKNKITINSGKKKKRYTRKNLTLNAYVRHCAQRLPHKEELQEYLKEPMHVYEKWTKEKTQSGVGGYYWASSAQAKANKSKKMFDNAIGRSHYEMNSGVIKYLISIFLKFCCHSHEDYSQTALQTKHQILHDFSHCFVNARMYHYLLEAFDANKFAFLRAWGRLDSEREYEVTLQEWLSRWMHEMNERPKECIDALFAMGVTPTLECAMQPKWQHFFTPQLRTPYNTQQRLFRLLVISNVPQRHPIVHQYLYDKFVRAFSNDFKESTLEFQLSAWKLDPHSSQPLSERAASAKSRSRSVSDLSPILEHHSELEFEMESGHMEQVALNAVEGSNPVGTNHNNNNNNKTMTTIQDSGETFSLQSTHSCFVQRLVSANSFDGDNNNDDDDDDDDDDDGSGDNDDNEPQQQRWDTYPSEKQHVSVQPLALYEMEKYDAVLYLHVDGVKPSNLTYYDVSSRDDRLPPPPPPPPPPPSTTSSSSSSSTITTTTTTTTATATAT</sequence>
<name>X6NN49_RETFI</name>
<gene>
    <name evidence="2" type="ORF">RFI_09746</name>
</gene>
<evidence type="ECO:0000313" key="2">
    <source>
        <dbReference type="EMBL" id="ETO27386.1"/>
    </source>
</evidence>
<comment type="caution">
    <text evidence="2">The sequence shown here is derived from an EMBL/GenBank/DDBJ whole genome shotgun (WGS) entry which is preliminary data.</text>
</comment>
<feature type="region of interest" description="Disordered" evidence="1">
    <location>
        <begin position="375"/>
        <end position="416"/>
    </location>
</feature>
<feature type="non-terminal residue" evidence="2">
    <location>
        <position position="1"/>
    </location>
</feature>
<feature type="non-terminal residue" evidence="2">
    <location>
        <position position="497"/>
    </location>
</feature>
<accession>X6NN49</accession>
<feature type="region of interest" description="Disordered" evidence="1">
    <location>
        <begin position="331"/>
        <end position="350"/>
    </location>
</feature>
<protein>
    <submittedName>
        <fullName evidence="2">Uncharacterized protein</fullName>
    </submittedName>
</protein>